<keyword evidence="2" id="KW-1133">Transmembrane helix</keyword>
<evidence type="ECO:0000256" key="2">
    <source>
        <dbReference type="SAM" id="Phobius"/>
    </source>
</evidence>
<feature type="region of interest" description="Disordered" evidence="1">
    <location>
        <begin position="34"/>
        <end position="69"/>
    </location>
</feature>
<accession>A0A2M7CQD7</accession>
<evidence type="ECO:0008006" key="5">
    <source>
        <dbReference type="Google" id="ProtNLM"/>
    </source>
</evidence>
<proteinExistence type="predicted"/>
<feature type="compositionally biased region" description="Basic and acidic residues" evidence="1">
    <location>
        <begin position="34"/>
        <end position="53"/>
    </location>
</feature>
<dbReference type="EMBL" id="PEUH01000014">
    <property type="protein sequence ID" value="PIV31889.1"/>
    <property type="molecule type" value="Genomic_DNA"/>
</dbReference>
<feature type="transmembrane region" description="Helical" evidence="2">
    <location>
        <begin position="137"/>
        <end position="155"/>
    </location>
</feature>
<reference evidence="4" key="1">
    <citation type="submission" date="2017-09" db="EMBL/GenBank/DDBJ databases">
        <title>Depth-based differentiation of microbial function through sediment-hosted aquifers and enrichment of novel symbionts in the deep terrestrial subsurface.</title>
        <authorList>
            <person name="Probst A.J."/>
            <person name="Ladd B."/>
            <person name="Jarett J.K."/>
            <person name="Geller-Mcgrath D.E."/>
            <person name="Sieber C.M.K."/>
            <person name="Emerson J.B."/>
            <person name="Anantharaman K."/>
            <person name="Thomas B.C."/>
            <person name="Malmstrom R."/>
            <person name="Stieglmeier M."/>
            <person name="Klingl A."/>
            <person name="Woyke T."/>
            <person name="Ryan C.M."/>
            <person name="Banfield J.F."/>
        </authorList>
    </citation>
    <scope>NUCLEOTIDE SEQUENCE [LARGE SCALE GENOMIC DNA]</scope>
</reference>
<sequence>MANQEKKIKVFDIAPSSHRSELIKQIKPAVEEIKKTSELEQKMPEQKTSEQKAPETPASTPVPEIQAPQEEAGKEFLSKWFYKKKKTAIIERDKEEEISEQAEEIKIIPKEEDDENDENFLKDEISPLKTGIKFGKYIAIIFILIIVAGGAYAALEILPKAEIKITAKKTPWNFNNSVFASKNFGDIDLTNKQIPANFFSGKKNVSLFYPATGKKNVEKKAEGEIMIYNAYSSQSQSLIVNTRFESPDGKIFRIQEKITVPGAKVENGKITASGVKVKVIADKIGAEYNIGPTKFTIPGFKGTPKYDGFYAKSESQMAGGFVGELAYPTDDEIKTAKEKTESALEESLTTLISSQIPADFKIIEGARQFNVIREDVNQEVNQDSNFSVFAEGELTIAGFKEPNLLELMGGLAQKELGESFKAKKYSLEYGVARPDIQSGKINFSINYSGTFWQPIDIEQFKNSILNKKETELKVFVFSLDGVERATVSLWPFWVKRVPDNIAKVEVEVE</sequence>
<dbReference type="Proteomes" id="UP000230595">
    <property type="component" value="Unassembled WGS sequence"/>
</dbReference>
<keyword evidence="2" id="KW-0812">Transmembrane</keyword>
<keyword evidence="2" id="KW-0472">Membrane</keyword>
<name>A0A2M7CQD7_9BACT</name>
<evidence type="ECO:0000313" key="3">
    <source>
        <dbReference type="EMBL" id="PIV31889.1"/>
    </source>
</evidence>
<protein>
    <recommendedName>
        <fullName evidence="5">Baseplate protein J-like domain-containing protein</fullName>
    </recommendedName>
</protein>
<comment type="caution">
    <text evidence="3">The sequence shown here is derived from an EMBL/GenBank/DDBJ whole genome shotgun (WGS) entry which is preliminary data.</text>
</comment>
<dbReference type="AlphaFoldDB" id="A0A2M7CQD7"/>
<gene>
    <name evidence="3" type="ORF">COS33_00765</name>
</gene>
<evidence type="ECO:0000313" key="4">
    <source>
        <dbReference type="Proteomes" id="UP000230595"/>
    </source>
</evidence>
<evidence type="ECO:0000256" key="1">
    <source>
        <dbReference type="SAM" id="MobiDB-lite"/>
    </source>
</evidence>
<organism evidence="3 4">
    <name type="scientific">Candidatus Wolfebacteria bacterium CG02_land_8_20_14_3_00_37_12</name>
    <dbReference type="NCBI Taxonomy" id="1975066"/>
    <lineage>
        <taxon>Bacteria</taxon>
        <taxon>Candidatus Wolfeibacteriota</taxon>
    </lineage>
</organism>